<gene>
    <name evidence="3" type="ORF">F2Q69_00050337</name>
</gene>
<dbReference type="SUPFAM" id="SSF117281">
    <property type="entry name" value="Kelch motif"/>
    <property type="match status" value="1"/>
</dbReference>
<organism evidence="3 4">
    <name type="scientific">Brassica cretica</name>
    <name type="common">Mustard</name>
    <dbReference type="NCBI Taxonomy" id="69181"/>
    <lineage>
        <taxon>Eukaryota</taxon>
        <taxon>Viridiplantae</taxon>
        <taxon>Streptophyta</taxon>
        <taxon>Embryophyta</taxon>
        <taxon>Tracheophyta</taxon>
        <taxon>Spermatophyta</taxon>
        <taxon>Magnoliopsida</taxon>
        <taxon>eudicotyledons</taxon>
        <taxon>Gunneridae</taxon>
        <taxon>Pentapetalae</taxon>
        <taxon>rosids</taxon>
        <taxon>malvids</taxon>
        <taxon>Brassicales</taxon>
        <taxon>Brassicaceae</taxon>
        <taxon>Brassiceae</taxon>
        <taxon>Brassica</taxon>
    </lineage>
</organism>
<feature type="compositionally biased region" description="Gly residues" evidence="1">
    <location>
        <begin position="66"/>
        <end position="80"/>
    </location>
</feature>
<dbReference type="PANTHER" id="PTHR24414">
    <property type="entry name" value="F-BOX/KELCH-REPEAT PROTEIN SKIP4"/>
    <property type="match status" value="1"/>
</dbReference>
<feature type="domain" description="F-box" evidence="2">
    <location>
        <begin position="109"/>
        <end position="150"/>
    </location>
</feature>
<evidence type="ECO:0000313" key="4">
    <source>
        <dbReference type="Proteomes" id="UP000712600"/>
    </source>
</evidence>
<name>A0A8S9PTV8_BRACR</name>
<dbReference type="AlphaFoldDB" id="A0A8S9PTV8"/>
<dbReference type="InterPro" id="IPR050354">
    <property type="entry name" value="F-box/kelch-repeat_ARATH"/>
</dbReference>
<dbReference type="InterPro" id="IPR015915">
    <property type="entry name" value="Kelch-typ_b-propeller"/>
</dbReference>
<evidence type="ECO:0000256" key="1">
    <source>
        <dbReference type="SAM" id="MobiDB-lite"/>
    </source>
</evidence>
<protein>
    <recommendedName>
        <fullName evidence="2">F-box domain-containing protein</fullName>
    </recommendedName>
</protein>
<dbReference type="SUPFAM" id="SSF81383">
    <property type="entry name" value="F-box domain"/>
    <property type="match status" value="1"/>
</dbReference>
<dbReference type="Proteomes" id="UP000712600">
    <property type="component" value="Unassembled WGS sequence"/>
</dbReference>
<evidence type="ECO:0000313" key="3">
    <source>
        <dbReference type="EMBL" id="KAF3522026.1"/>
    </source>
</evidence>
<sequence length="248" mass="27335">MAVFDYLWLRMMVVTSLTTSWRVVAPATSSGELSPFFFFFFSLSFSLSLFLNFKEDGGGGEEGGEEVGSGGVGERSGDGGSASPVETMSNSNADDDEPPKKYTPTQPSLSSLPDDIVLRCLVRVPRSYHLNISWVSKDLRSLVRSPEFNVLRSSLPKSSLYVCLEEDDDDDNSSFHWFTLNETSTTEYGLVPNPTTFPPHKYGSSTVAVGSKIFFVGGSIEPSTDLWILDTRTGSITLKVYKTRYLSH</sequence>
<evidence type="ECO:0000259" key="2">
    <source>
        <dbReference type="Pfam" id="PF00646"/>
    </source>
</evidence>
<accession>A0A8S9PTV8</accession>
<dbReference type="PANTHER" id="PTHR24414:SF160">
    <property type="entry name" value="F-BOX DOMAIN-CONTAINING PROTEIN"/>
    <property type="match status" value="1"/>
</dbReference>
<reference evidence="3" key="1">
    <citation type="submission" date="2019-12" db="EMBL/GenBank/DDBJ databases">
        <title>Genome sequencing and annotation of Brassica cretica.</title>
        <authorList>
            <person name="Studholme D.J."/>
            <person name="Sarris P."/>
        </authorList>
    </citation>
    <scope>NUCLEOTIDE SEQUENCE</scope>
    <source>
        <strain evidence="3">PFS-109/04</strain>
        <tissue evidence="3">Leaf</tissue>
    </source>
</reference>
<feature type="region of interest" description="Disordered" evidence="1">
    <location>
        <begin position="60"/>
        <end position="108"/>
    </location>
</feature>
<dbReference type="InterPro" id="IPR001810">
    <property type="entry name" value="F-box_dom"/>
</dbReference>
<dbReference type="EMBL" id="QGKX02001347">
    <property type="protein sequence ID" value="KAF3522026.1"/>
    <property type="molecule type" value="Genomic_DNA"/>
</dbReference>
<dbReference type="Gene3D" id="2.120.10.80">
    <property type="entry name" value="Kelch-type beta propeller"/>
    <property type="match status" value="1"/>
</dbReference>
<dbReference type="CDD" id="cd22152">
    <property type="entry name" value="F-box_AtAFR-like"/>
    <property type="match status" value="1"/>
</dbReference>
<proteinExistence type="predicted"/>
<comment type="caution">
    <text evidence="3">The sequence shown here is derived from an EMBL/GenBank/DDBJ whole genome shotgun (WGS) entry which is preliminary data.</text>
</comment>
<dbReference type="Pfam" id="PF00646">
    <property type="entry name" value="F-box"/>
    <property type="match status" value="1"/>
</dbReference>
<dbReference type="InterPro" id="IPR036047">
    <property type="entry name" value="F-box-like_dom_sf"/>
</dbReference>